<dbReference type="InterPro" id="IPR018510">
    <property type="entry name" value="DAP_epimerase_AS"/>
</dbReference>
<comment type="subcellular location">
    <subcellularLocation>
        <location evidence="8">Cytoplasm</location>
    </subcellularLocation>
</comment>
<dbReference type="PANTHER" id="PTHR31689">
    <property type="entry name" value="DIAMINOPIMELATE EPIMERASE, CHLOROPLASTIC"/>
    <property type="match status" value="1"/>
</dbReference>
<feature type="binding site" evidence="8">
    <location>
        <begin position="229"/>
        <end position="230"/>
    </location>
    <ligand>
        <name>substrate</name>
    </ligand>
</feature>
<evidence type="ECO:0000313" key="10">
    <source>
        <dbReference type="EMBL" id="TDD91425.1"/>
    </source>
</evidence>
<organism evidence="10 11">
    <name type="scientific">Actinomadura darangshiensis</name>
    <dbReference type="NCBI Taxonomy" id="705336"/>
    <lineage>
        <taxon>Bacteria</taxon>
        <taxon>Bacillati</taxon>
        <taxon>Actinomycetota</taxon>
        <taxon>Actinomycetes</taxon>
        <taxon>Streptosporangiales</taxon>
        <taxon>Thermomonosporaceae</taxon>
        <taxon>Actinomadura</taxon>
    </lineage>
</organism>
<feature type="site" description="Could be important to modulate the pK values of the two catalytic cysteine residues" evidence="8">
    <location>
        <position position="167"/>
    </location>
</feature>
<proteinExistence type="inferred from homology"/>
<feature type="binding site" evidence="8">
    <location>
        <position position="199"/>
    </location>
    <ligand>
        <name>substrate</name>
    </ligand>
</feature>
<keyword evidence="8" id="KW-0963">Cytoplasm</keyword>
<feature type="active site" evidence="9">
    <location>
        <position position="77"/>
    </location>
</feature>
<dbReference type="Proteomes" id="UP000295578">
    <property type="component" value="Unassembled WGS sequence"/>
</dbReference>
<evidence type="ECO:0000256" key="1">
    <source>
        <dbReference type="ARBA" id="ARBA00005196"/>
    </source>
</evidence>
<keyword evidence="4 8" id="KW-0028">Amino-acid biosynthesis</keyword>
<protein>
    <recommendedName>
        <fullName evidence="3 8">Diaminopimelate epimerase</fullName>
        <shortName evidence="8">DAP epimerase</shortName>
        <ecNumber evidence="3 8">5.1.1.7</ecNumber>
    </recommendedName>
    <alternativeName>
        <fullName evidence="8">PLP-independent amino acid racemase</fullName>
    </alternativeName>
</protein>
<comment type="catalytic activity">
    <reaction evidence="7 8">
        <text>(2S,6S)-2,6-diaminopimelate = meso-2,6-diaminopimelate</text>
        <dbReference type="Rhea" id="RHEA:15393"/>
        <dbReference type="ChEBI" id="CHEBI:57609"/>
        <dbReference type="ChEBI" id="CHEBI:57791"/>
        <dbReference type="EC" id="5.1.1.7"/>
    </reaction>
</comment>
<dbReference type="PANTHER" id="PTHR31689:SF0">
    <property type="entry name" value="DIAMINOPIMELATE EPIMERASE"/>
    <property type="match status" value="1"/>
</dbReference>
<dbReference type="Pfam" id="PF01678">
    <property type="entry name" value="DAP_epimerase"/>
    <property type="match status" value="2"/>
</dbReference>
<evidence type="ECO:0000256" key="3">
    <source>
        <dbReference type="ARBA" id="ARBA00013080"/>
    </source>
</evidence>
<name>A0A4R5BYP3_9ACTN</name>
<dbReference type="HAMAP" id="MF_00197">
    <property type="entry name" value="DAP_epimerase"/>
    <property type="match status" value="1"/>
</dbReference>
<dbReference type="GO" id="GO:0009089">
    <property type="term" value="P:lysine biosynthetic process via diaminopimelate"/>
    <property type="evidence" value="ECO:0007669"/>
    <property type="project" value="UniProtKB-UniRule"/>
</dbReference>
<comment type="subunit">
    <text evidence="8">Homodimer.</text>
</comment>
<dbReference type="SUPFAM" id="SSF54506">
    <property type="entry name" value="Diaminopimelate epimerase-like"/>
    <property type="match status" value="2"/>
</dbReference>
<dbReference type="GO" id="GO:0008837">
    <property type="term" value="F:diaminopimelate epimerase activity"/>
    <property type="evidence" value="ECO:0007669"/>
    <property type="project" value="UniProtKB-UniRule"/>
</dbReference>
<feature type="binding site" evidence="8">
    <location>
        <begin position="219"/>
        <end position="220"/>
    </location>
    <ligand>
        <name>substrate</name>
    </ligand>
</feature>
<feature type="active site" description="Proton acceptor" evidence="8">
    <location>
        <position position="228"/>
    </location>
</feature>
<feature type="site" description="Could be important to modulate the pK values of the two catalytic cysteine residues" evidence="8">
    <location>
        <position position="219"/>
    </location>
</feature>
<dbReference type="InterPro" id="IPR001653">
    <property type="entry name" value="DAP_epimerase_DapF"/>
</dbReference>
<comment type="function">
    <text evidence="8">Catalyzes the stereoinversion of LL-2,6-diaminopimelate (L,L-DAP) to meso-diaminopimelate (meso-DAP), a precursor of L-lysine and an essential component of the bacterial peptidoglycan.</text>
</comment>
<evidence type="ECO:0000256" key="6">
    <source>
        <dbReference type="ARBA" id="ARBA00023235"/>
    </source>
</evidence>
<dbReference type="EC" id="5.1.1.7" evidence="3 8"/>
<feature type="binding site" evidence="8">
    <location>
        <position position="68"/>
    </location>
    <ligand>
        <name>substrate</name>
    </ligand>
</feature>
<dbReference type="PROSITE" id="PS01326">
    <property type="entry name" value="DAP_EPIMERASE"/>
    <property type="match status" value="1"/>
</dbReference>
<dbReference type="UniPathway" id="UPA00034">
    <property type="reaction ID" value="UER00025"/>
</dbReference>
<keyword evidence="6 8" id="KW-0413">Isomerase</keyword>
<feature type="binding site" evidence="8">
    <location>
        <position position="14"/>
    </location>
    <ligand>
        <name>substrate</name>
    </ligand>
</feature>
<evidence type="ECO:0000256" key="9">
    <source>
        <dbReference type="PROSITE-ProRule" id="PRU10125"/>
    </source>
</evidence>
<dbReference type="RefSeq" id="WP_132193218.1">
    <property type="nucleotide sequence ID" value="NZ_SMKY01000005.1"/>
</dbReference>
<evidence type="ECO:0000256" key="7">
    <source>
        <dbReference type="ARBA" id="ARBA00051712"/>
    </source>
</evidence>
<accession>A0A4R5BYP3</accession>
<feature type="binding site" evidence="8">
    <location>
        <position position="165"/>
    </location>
    <ligand>
        <name>substrate</name>
    </ligand>
</feature>
<dbReference type="AlphaFoldDB" id="A0A4R5BYP3"/>
<evidence type="ECO:0000313" key="11">
    <source>
        <dbReference type="Proteomes" id="UP000295578"/>
    </source>
</evidence>
<gene>
    <name evidence="8 10" type="primary">dapF</name>
    <name evidence="10" type="ORF">E1293_02240</name>
</gene>
<dbReference type="OrthoDB" id="9805408at2"/>
<comment type="caution">
    <text evidence="8">Lacks conserved residue(s) required for the propagation of feature annotation.</text>
</comment>
<feature type="active site" description="Proton donor" evidence="8">
    <location>
        <position position="77"/>
    </location>
</feature>
<comment type="similarity">
    <text evidence="2 8">Belongs to the diaminopimelate epimerase family.</text>
</comment>
<dbReference type="GO" id="GO:0005829">
    <property type="term" value="C:cytosol"/>
    <property type="evidence" value="ECO:0007669"/>
    <property type="project" value="TreeGrafter"/>
</dbReference>
<evidence type="ECO:0000256" key="2">
    <source>
        <dbReference type="ARBA" id="ARBA00010219"/>
    </source>
</evidence>
<reference evidence="10 11" key="1">
    <citation type="submission" date="2019-03" db="EMBL/GenBank/DDBJ databases">
        <title>Draft genome sequences of novel Actinobacteria.</title>
        <authorList>
            <person name="Sahin N."/>
            <person name="Ay H."/>
            <person name="Saygin H."/>
        </authorList>
    </citation>
    <scope>NUCLEOTIDE SEQUENCE [LARGE SCALE GENOMIC DNA]</scope>
    <source>
        <strain evidence="10 11">DSM 45941</strain>
    </source>
</reference>
<evidence type="ECO:0000256" key="8">
    <source>
        <dbReference type="HAMAP-Rule" id="MF_00197"/>
    </source>
</evidence>
<keyword evidence="5 8" id="KW-0457">Lysine biosynthesis</keyword>
<feature type="binding site" evidence="8">
    <location>
        <begin position="78"/>
        <end position="79"/>
    </location>
    <ligand>
        <name>substrate</name>
    </ligand>
</feature>
<comment type="caution">
    <text evidence="10">The sequence shown here is derived from an EMBL/GenBank/DDBJ whole genome shotgun (WGS) entry which is preliminary data.</text>
</comment>
<dbReference type="Gene3D" id="3.10.310.10">
    <property type="entry name" value="Diaminopimelate Epimerase, Chain A, domain 1"/>
    <property type="match status" value="2"/>
</dbReference>
<dbReference type="NCBIfam" id="TIGR00652">
    <property type="entry name" value="DapF"/>
    <property type="match status" value="1"/>
</dbReference>
<dbReference type="EMBL" id="SMKY01000005">
    <property type="protein sequence ID" value="TDD91425.1"/>
    <property type="molecule type" value="Genomic_DNA"/>
</dbReference>
<evidence type="ECO:0000256" key="4">
    <source>
        <dbReference type="ARBA" id="ARBA00022605"/>
    </source>
</evidence>
<comment type="pathway">
    <text evidence="1 8">Amino-acid biosynthesis; L-lysine biosynthesis via DAP pathway; DL-2,6-diaminopimelate from LL-2,6-diaminopimelate: step 1/1.</text>
</comment>
<evidence type="ECO:0000256" key="5">
    <source>
        <dbReference type="ARBA" id="ARBA00023154"/>
    </source>
</evidence>
<sequence>MSQLPVTKIHGSRNDILVIEGAPDERFPGGRLTRAVERLCDRRLGLGSDGVYFVADDGDGTGRAWFFNPDGSPALLCGNGMRGAGRLLLDRYGAEQVVLHTGPYSFTVRDAGLTPHGVRQTAVELPPVDFSPSDPIVAGAAAPMIDQALTAYHASLPVSAVAVPNSHLVSVIDAYDEGDLVKTGLRVADTPEVFPLGANVSFVLPLSADMSEVYAQTYERGAGLTQSCGSGVVASRAVLSRLGRIAPDVPVRVRNPGGVARSWLRERDGRWQPILEGNATIVYRAEFDPDDLTGDGPPAFTREDDDAETAAFDALYREHREVLAAAGVNPTV</sequence>
<keyword evidence="11" id="KW-1185">Reference proteome</keyword>